<comment type="subunit">
    <text evidence="6">Heterodimer of an alpha and a beta subunit. Different beta subunits determine nucleotide specificity. Together with the ATP-specific beta subunit SUCLA2, forms an ADP-forming succinyl-CoA synthetase (A-SCS). Together with the GTP-specific beta subunit SUCLG2 forms a GDP-forming succinyl-CoA synthetase (G-SCS).</text>
</comment>
<dbReference type="FunFam" id="3.40.50.261:FF:000005">
    <property type="entry name" value="Succinate--CoA ligase [ADP-forming] subunit alpha, mitochondrial"/>
    <property type="match status" value="1"/>
</dbReference>
<feature type="active site" description="Tele-phosphohistidine intermediate" evidence="7 8">
    <location>
        <position position="284"/>
    </location>
</feature>
<evidence type="ECO:0000256" key="5">
    <source>
        <dbReference type="ARBA" id="ARBA00054246"/>
    </source>
</evidence>
<dbReference type="SUPFAM" id="SSF51735">
    <property type="entry name" value="NAD(P)-binding Rossmann-fold domains"/>
    <property type="match status" value="1"/>
</dbReference>
<dbReference type="InterPro" id="IPR016102">
    <property type="entry name" value="Succinyl-CoA_synth-like"/>
</dbReference>
<dbReference type="InterPro" id="IPR033847">
    <property type="entry name" value="Citrt_syn/SCS-alpha_CS"/>
</dbReference>
<dbReference type="Pfam" id="PF00549">
    <property type="entry name" value="Ligase_CoA"/>
    <property type="match status" value="1"/>
</dbReference>
<gene>
    <name evidence="12" type="primary">LOC112050670</name>
</gene>
<feature type="binding site" evidence="7">
    <location>
        <begin position="49"/>
        <end position="52"/>
    </location>
    <ligand>
        <name>CoA</name>
        <dbReference type="ChEBI" id="CHEBI:57287"/>
    </ligand>
</feature>
<dbReference type="PROSITE" id="PS01216">
    <property type="entry name" value="SUCCINYL_COA_LIG_1"/>
    <property type="match status" value="1"/>
</dbReference>
<dbReference type="GO" id="GO:0006099">
    <property type="term" value="P:tricarboxylic acid cycle"/>
    <property type="evidence" value="ECO:0007669"/>
    <property type="project" value="UniProtKB-UniRule"/>
</dbReference>
<dbReference type="AlphaFoldDB" id="A0A6J1NAH7"/>
<dbReference type="CTD" id="38447"/>
<organism evidence="11 12">
    <name type="scientific">Bicyclus anynana</name>
    <name type="common">Squinting bush brown butterfly</name>
    <dbReference type="NCBI Taxonomy" id="110368"/>
    <lineage>
        <taxon>Eukaryota</taxon>
        <taxon>Metazoa</taxon>
        <taxon>Ecdysozoa</taxon>
        <taxon>Arthropoda</taxon>
        <taxon>Hexapoda</taxon>
        <taxon>Insecta</taxon>
        <taxon>Pterygota</taxon>
        <taxon>Neoptera</taxon>
        <taxon>Endopterygota</taxon>
        <taxon>Lepidoptera</taxon>
        <taxon>Glossata</taxon>
        <taxon>Ditrysia</taxon>
        <taxon>Papilionoidea</taxon>
        <taxon>Nymphalidae</taxon>
        <taxon>Satyrinae</taxon>
        <taxon>Satyrini</taxon>
        <taxon>Mycalesina</taxon>
        <taxon>Bicyclus</taxon>
    </lineage>
</organism>
<dbReference type="NCBIfam" id="TIGR01019">
    <property type="entry name" value="sucCoAalpha"/>
    <property type="match status" value="1"/>
</dbReference>
<dbReference type="Proteomes" id="UP001652582">
    <property type="component" value="Chromosome 22"/>
</dbReference>
<evidence type="ECO:0000259" key="10">
    <source>
        <dbReference type="SMART" id="SM00881"/>
    </source>
</evidence>
<protein>
    <recommendedName>
        <fullName evidence="7">Succinate--CoA ligase [ADP/GDP-forming] subunit alpha, mitochondrial</fullName>
        <ecNumber evidence="7">6.2.1.4</ecNumber>
        <ecNumber evidence="7">6.2.1.5</ecNumber>
    </recommendedName>
    <alternativeName>
        <fullName evidence="7">Succinyl-CoA synthetase subunit alpha</fullName>
        <shortName evidence="7">SCS-alpha</shortName>
    </alternativeName>
</protein>
<sequence>MALPVRILSRCKDGLKLGNIRYSSNTPYTQTRKNLALTSETKVIVQGFTGKQGTFHSQQALDYGTKIVGGVSPKKAGTEHLGKPVFGTVRDAKEKTGAEASVIYVPPPGAAAAILEAIEAEVPLIVCITEGVPQHDMVRVKHALLRQNKSRLVGPNCPGIIAPEKCKIGIMPAAVHKKGCIGVVSRSGTLTYEACHQTTVTGLGQTLCVGIGGDPFNGTDFIDCLEVFLNDPETKGIILIGEIGGNAEELASDYLIQNNTGQKAKPVVSFIAGLTAPPGRRMGHAGAIISGGKGGAMDKIKALEKANVIVTRSPAKMGVELFKEMKRLEIV</sequence>
<evidence type="ECO:0000256" key="2">
    <source>
        <dbReference type="ARBA" id="ARBA00022532"/>
    </source>
</evidence>
<dbReference type="OrthoDB" id="1664372at2759"/>
<evidence type="ECO:0000256" key="8">
    <source>
        <dbReference type="PIRSR" id="PIRSR001553-1"/>
    </source>
</evidence>
<dbReference type="NCBIfam" id="NF004230">
    <property type="entry name" value="PRK05678.1"/>
    <property type="match status" value="1"/>
</dbReference>
<evidence type="ECO:0000256" key="6">
    <source>
        <dbReference type="ARBA" id="ARBA00061754"/>
    </source>
</evidence>
<dbReference type="InterPro" id="IPR036291">
    <property type="entry name" value="NAD(P)-bd_dom_sf"/>
</dbReference>
<accession>A0A6J1NAH7</accession>
<dbReference type="UniPathway" id="UPA00223">
    <property type="reaction ID" value="UER00999"/>
</dbReference>
<dbReference type="SUPFAM" id="SSF52210">
    <property type="entry name" value="Succinyl-CoA synthetase domains"/>
    <property type="match status" value="1"/>
</dbReference>
<comment type="pathway">
    <text evidence="1 7">Carbohydrate metabolism; tricarboxylic acid cycle; succinate from succinyl-CoA (ligase route): step 1/1.</text>
</comment>
<comment type="similarity">
    <text evidence="7 9">Belongs to the succinate/malate CoA ligase alpha subunit family.</text>
</comment>
<feature type="binding site" evidence="7">
    <location>
        <position position="192"/>
    </location>
    <ligand>
        <name>substrate</name>
        <note>ligand shared with subunit beta</note>
    </ligand>
</feature>
<dbReference type="HAMAP" id="MF_01988">
    <property type="entry name" value="Succ_CoA_alpha"/>
    <property type="match status" value="1"/>
</dbReference>
<dbReference type="GO" id="GO:0009361">
    <property type="term" value="C:succinate-CoA ligase complex (ADP-forming)"/>
    <property type="evidence" value="ECO:0007669"/>
    <property type="project" value="TreeGrafter"/>
</dbReference>
<comment type="function">
    <text evidence="5 7">Succinyl-CoA synthetase functions in the citric acid cycle (TCA), coupling the hydrolysis of succinyl-CoA to the synthesis of either ATP or GTP and thus represents the only step of substrate-level phosphorylation in the TCA. The alpha subunit of the enzyme binds the substrates coenzyme A and phosphate, while succinate binding and specificity for either ATP or GTP is provided by different beta subunits.</text>
</comment>
<keyword evidence="2 7" id="KW-0816">Tricarboxylic acid cycle</keyword>
<dbReference type="SMART" id="SM00881">
    <property type="entry name" value="CoA_binding"/>
    <property type="match status" value="1"/>
</dbReference>
<feature type="binding site" evidence="7">
    <location>
        <begin position="128"/>
        <end position="130"/>
    </location>
    <ligand>
        <name>CoA</name>
        <dbReference type="ChEBI" id="CHEBI:57287"/>
    </ligand>
</feature>
<dbReference type="PRINTS" id="PR01798">
    <property type="entry name" value="SCOASYNTHASE"/>
</dbReference>
<evidence type="ECO:0000256" key="1">
    <source>
        <dbReference type="ARBA" id="ARBA00005064"/>
    </source>
</evidence>
<feature type="binding site" evidence="7">
    <location>
        <position position="75"/>
    </location>
    <ligand>
        <name>CoA</name>
        <dbReference type="ChEBI" id="CHEBI:57287"/>
    </ligand>
</feature>
<keyword evidence="11" id="KW-1185">Reference proteome</keyword>
<dbReference type="PROSITE" id="PS00399">
    <property type="entry name" value="SUCCINYL_COA_LIG_2"/>
    <property type="match status" value="1"/>
</dbReference>
<proteinExistence type="inferred from homology"/>
<dbReference type="InterPro" id="IPR017440">
    <property type="entry name" value="Cit_synth/succinyl-CoA_lig_AS"/>
</dbReference>
<dbReference type="InterPro" id="IPR003781">
    <property type="entry name" value="CoA-bd"/>
</dbReference>
<dbReference type="GO" id="GO:0000166">
    <property type="term" value="F:nucleotide binding"/>
    <property type="evidence" value="ECO:0007669"/>
    <property type="project" value="UniProtKB-KW"/>
</dbReference>
<dbReference type="GO" id="GO:0004776">
    <property type="term" value="F:succinate-CoA ligase (GDP-forming) activity"/>
    <property type="evidence" value="ECO:0007669"/>
    <property type="project" value="UniProtKB-EC"/>
</dbReference>
<evidence type="ECO:0000313" key="12">
    <source>
        <dbReference type="RefSeq" id="XP_023944750.1"/>
    </source>
</evidence>
<feature type="domain" description="CoA-binding" evidence="10">
    <location>
        <begin position="37"/>
        <end position="132"/>
    </location>
</feature>
<comment type="catalytic activity">
    <reaction evidence="7">
        <text>succinate + ATP + CoA = succinyl-CoA + ADP + phosphate</text>
        <dbReference type="Rhea" id="RHEA:17661"/>
        <dbReference type="ChEBI" id="CHEBI:30031"/>
        <dbReference type="ChEBI" id="CHEBI:30616"/>
        <dbReference type="ChEBI" id="CHEBI:43474"/>
        <dbReference type="ChEBI" id="CHEBI:57287"/>
        <dbReference type="ChEBI" id="CHEBI:57292"/>
        <dbReference type="ChEBI" id="CHEBI:456216"/>
        <dbReference type="EC" id="6.2.1.5"/>
    </reaction>
</comment>
<dbReference type="GeneID" id="112050670"/>
<dbReference type="Gene3D" id="3.40.50.720">
    <property type="entry name" value="NAD(P)-binding Rossmann-like Domain"/>
    <property type="match status" value="1"/>
</dbReference>
<dbReference type="InterPro" id="IPR005810">
    <property type="entry name" value="CoA_lig_alpha"/>
</dbReference>
<name>A0A6J1NAH7_BICAN</name>
<keyword evidence="3 7" id="KW-0436">Ligase</keyword>
<dbReference type="EC" id="6.2.1.4" evidence="7"/>
<comment type="subunit">
    <text evidence="7">Heterodimer of an alpha and a beta subunit. Different beta subunits determine nucleotide specificity. Together with an ATP-specific beta subunit, forms an ADP-forming succinyl-CoA synthetase (A-SCS). Together with a GTP-specific beta subunit forms a GDP-forming succinyl-CoA synthetase (G-SCS).</text>
</comment>
<keyword evidence="7" id="KW-0496">Mitochondrion</keyword>
<dbReference type="FunFam" id="3.40.50.720:FF:000002">
    <property type="entry name" value="Succinate--CoA ligase [ADP-forming] subunit alpha"/>
    <property type="match status" value="1"/>
</dbReference>
<dbReference type="PIRSF" id="PIRSF001553">
    <property type="entry name" value="SucCS_alpha"/>
    <property type="match status" value="1"/>
</dbReference>
<dbReference type="GO" id="GO:0004775">
    <property type="term" value="F:succinate-CoA ligase (ADP-forming) activity"/>
    <property type="evidence" value="ECO:0007669"/>
    <property type="project" value="UniProtKB-UniRule"/>
</dbReference>
<dbReference type="Gene3D" id="3.40.50.261">
    <property type="entry name" value="Succinyl-CoA synthetase domains"/>
    <property type="match status" value="1"/>
</dbReference>
<reference evidence="12" key="1">
    <citation type="submission" date="2025-08" db="UniProtKB">
        <authorList>
            <consortium name="RefSeq"/>
        </authorList>
    </citation>
    <scope>IDENTIFICATION</scope>
</reference>
<comment type="catalytic activity">
    <reaction evidence="7">
        <text>GTP + succinate + CoA = succinyl-CoA + GDP + phosphate</text>
        <dbReference type="Rhea" id="RHEA:22120"/>
        <dbReference type="ChEBI" id="CHEBI:30031"/>
        <dbReference type="ChEBI" id="CHEBI:37565"/>
        <dbReference type="ChEBI" id="CHEBI:43474"/>
        <dbReference type="ChEBI" id="CHEBI:57287"/>
        <dbReference type="ChEBI" id="CHEBI:57292"/>
        <dbReference type="ChEBI" id="CHEBI:58189"/>
        <dbReference type="EC" id="6.2.1.4"/>
    </reaction>
</comment>
<dbReference type="EC" id="6.2.1.5" evidence="7"/>
<comment type="subcellular location">
    <subcellularLocation>
        <location evidence="7">Mitochondrion</location>
    </subcellularLocation>
</comment>
<dbReference type="KEGG" id="bany:112050670"/>
<evidence type="ECO:0000256" key="9">
    <source>
        <dbReference type="RuleBase" id="RU000677"/>
    </source>
</evidence>
<evidence type="ECO:0000256" key="7">
    <source>
        <dbReference type="HAMAP-Rule" id="MF_03222"/>
    </source>
</evidence>
<dbReference type="PANTHER" id="PTHR11117:SF2">
    <property type="entry name" value="SUCCINATE--COA LIGASE [ADP_GDP-FORMING] SUBUNIT ALPHA, MITOCHONDRIAL"/>
    <property type="match status" value="1"/>
</dbReference>
<evidence type="ECO:0000256" key="3">
    <source>
        <dbReference type="ARBA" id="ARBA00022598"/>
    </source>
</evidence>
<evidence type="ECO:0000256" key="4">
    <source>
        <dbReference type="ARBA" id="ARBA00022741"/>
    </source>
</evidence>
<dbReference type="PANTHER" id="PTHR11117">
    <property type="entry name" value="SUCCINYL-COA LIGASE SUBUNIT ALPHA"/>
    <property type="match status" value="1"/>
</dbReference>
<evidence type="ECO:0000313" key="11">
    <source>
        <dbReference type="Proteomes" id="UP001652582"/>
    </source>
</evidence>
<keyword evidence="4 7" id="KW-0547">Nucleotide-binding</keyword>
<dbReference type="GO" id="GO:0005739">
    <property type="term" value="C:mitochondrion"/>
    <property type="evidence" value="ECO:0007669"/>
    <property type="project" value="UniProtKB-SubCell"/>
</dbReference>
<dbReference type="InterPro" id="IPR005811">
    <property type="entry name" value="SUCC_ACL_C"/>
</dbReference>
<dbReference type="RefSeq" id="XP_023944750.1">
    <property type="nucleotide sequence ID" value="XM_024088982.2"/>
</dbReference>
<dbReference type="Pfam" id="PF02629">
    <property type="entry name" value="CoA_binding"/>
    <property type="match status" value="1"/>
</dbReference>